<dbReference type="Proteomes" id="UP000177390">
    <property type="component" value="Unassembled WGS sequence"/>
</dbReference>
<dbReference type="SMART" id="SM00332">
    <property type="entry name" value="PP2Cc"/>
    <property type="match status" value="1"/>
</dbReference>
<comment type="caution">
    <text evidence="5">The sequence shown here is derived from an EMBL/GenBank/DDBJ whole genome shotgun (WGS) entry which is preliminary data.</text>
</comment>
<gene>
    <name evidence="5" type="ORF">A3D09_04365</name>
</gene>
<dbReference type="Pfam" id="PF00481">
    <property type="entry name" value="PP2C"/>
    <property type="match status" value="1"/>
</dbReference>
<dbReference type="InterPro" id="IPR001932">
    <property type="entry name" value="PPM-type_phosphatase-like_dom"/>
</dbReference>
<dbReference type="SUPFAM" id="SSF81606">
    <property type="entry name" value="PP2C-like"/>
    <property type="match status" value="1"/>
</dbReference>
<dbReference type="CDD" id="cd00143">
    <property type="entry name" value="PP2Cc"/>
    <property type="match status" value="1"/>
</dbReference>
<dbReference type="InterPro" id="IPR036457">
    <property type="entry name" value="PPM-type-like_dom_sf"/>
</dbReference>
<evidence type="ECO:0000256" key="3">
    <source>
        <dbReference type="ARBA" id="ARBA00022912"/>
    </source>
</evidence>
<organism evidence="5 6">
    <name type="scientific">Candidatus Collierbacteria bacterium RIFCSPHIGHO2_02_FULL_49_10</name>
    <dbReference type="NCBI Taxonomy" id="1817723"/>
    <lineage>
        <taxon>Bacteria</taxon>
        <taxon>Candidatus Collieribacteriota</taxon>
    </lineage>
</organism>
<feature type="domain" description="PPM-type phosphatase" evidence="4">
    <location>
        <begin position="15"/>
        <end position="264"/>
    </location>
</feature>
<sequence>MNEKEIIGIIKSTVSVGVTESIGHRSSMEDTHLTVTKLNTSKNDGVEKSFFAVFDGHGGSDGSNLARETVEEIVIENLNLDKQPEEALRDTFHQIDKGIEDSGFPYGCTAASVLLEGNSLTVANVGDTRVLLIKLGEGEETAQRISKDHTLSDEEEVERVKATGAQIARGRIMVGNVGINVVRALGDKFFGEAVSADPTVSKQILAPGKYRVVLECDGVWQAVPDEDLAKLITGKNPKDATEALVKKANDDWVNDNFTAIVVDIEIF</sequence>
<evidence type="ECO:0000256" key="2">
    <source>
        <dbReference type="ARBA" id="ARBA00022801"/>
    </source>
</evidence>
<accession>A0A1F5EQU3</accession>
<evidence type="ECO:0000313" key="6">
    <source>
        <dbReference type="Proteomes" id="UP000177390"/>
    </source>
</evidence>
<dbReference type="InterPro" id="IPR000222">
    <property type="entry name" value="PP2C_BS"/>
</dbReference>
<dbReference type="EMBL" id="MFAH01000074">
    <property type="protein sequence ID" value="OGD69759.1"/>
    <property type="molecule type" value="Genomic_DNA"/>
</dbReference>
<evidence type="ECO:0000259" key="4">
    <source>
        <dbReference type="PROSITE" id="PS51746"/>
    </source>
</evidence>
<reference evidence="5 6" key="1">
    <citation type="journal article" date="2016" name="Nat. Commun.">
        <title>Thousands of microbial genomes shed light on interconnected biogeochemical processes in an aquifer system.</title>
        <authorList>
            <person name="Anantharaman K."/>
            <person name="Brown C.T."/>
            <person name="Hug L.A."/>
            <person name="Sharon I."/>
            <person name="Castelle C.J."/>
            <person name="Probst A.J."/>
            <person name="Thomas B.C."/>
            <person name="Singh A."/>
            <person name="Wilkins M.J."/>
            <person name="Karaoz U."/>
            <person name="Brodie E.L."/>
            <person name="Williams K.H."/>
            <person name="Hubbard S.S."/>
            <person name="Banfield J.F."/>
        </authorList>
    </citation>
    <scope>NUCLEOTIDE SEQUENCE [LARGE SCALE GENOMIC DNA]</scope>
</reference>
<dbReference type="GO" id="GO:0004722">
    <property type="term" value="F:protein serine/threonine phosphatase activity"/>
    <property type="evidence" value="ECO:0007669"/>
    <property type="project" value="InterPro"/>
</dbReference>
<dbReference type="GO" id="GO:0046872">
    <property type="term" value="F:metal ion binding"/>
    <property type="evidence" value="ECO:0007669"/>
    <property type="project" value="UniProtKB-KW"/>
</dbReference>
<dbReference type="InterPro" id="IPR015655">
    <property type="entry name" value="PP2C"/>
</dbReference>
<dbReference type="PANTHER" id="PTHR47992">
    <property type="entry name" value="PROTEIN PHOSPHATASE"/>
    <property type="match status" value="1"/>
</dbReference>
<evidence type="ECO:0000313" key="5">
    <source>
        <dbReference type="EMBL" id="OGD69759.1"/>
    </source>
</evidence>
<dbReference type="PROSITE" id="PS51746">
    <property type="entry name" value="PPM_2"/>
    <property type="match status" value="1"/>
</dbReference>
<keyword evidence="1" id="KW-0479">Metal-binding</keyword>
<proteinExistence type="predicted"/>
<dbReference type="Gene3D" id="3.60.40.10">
    <property type="entry name" value="PPM-type phosphatase domain"/>
    <property type="match status" value="1"/>
</dbReference>
<keyword evidence="2" id="KW-0378">Hydrolase</keyword>
<evidence type="ECO:0000256" key="1">
    <source>
        <dbReference type="ARBA" id="ARBA00022723"/>
    </source>
</evidence>
<dbReference type="AlphaFoldDB" id="A0A1F5EQU3"/>
<dbReference type="PROSITE" id="PS01032">
    <property type="entry name" value="PPM_1"/>
    <property type="match status" value="1"/>
</dbReference>
<protein>
    <recommendedName>
        <fullName evidence="4">PPM-type phosphatase domain-containing protein</fullName>
    </recommendedName>
</protein>
<keyword evidence="3" id="KW-0904">Protein phosphatase</keyword>
<name>A0A1F5EQU3_9BACT</name>